<dbReference type="Proteomes" id="UP001242513">
    <property type="component" value="Chromosome"/>
</dbReference>
<reference evidence="2" key="3">
    <citation type="submission" date="2023-04" db="EMBL/GenBank/DDBJ databases">
        <authorList>
            <person name="Wang Y."/>
        </authorList>
    </citation>
    <scope>NUCLEOTIDE SEQUENCE</scope>
    <source>
        <strain evidence="2">ZW18</strain>
    </source>
</reference>
<dbReference type="EMBL" id="CP123735">
    <property type="protein sequence ID" value="WGO85418.1"/>
    <property type="molecule type" value="Genomic_DNA"/>
</dbReference>
<evidence type="ECO:0000313" key="4">
    <source>
        <dbReference type="Proteomes" id="UP001242513"/>
    </source>
</evidence>
<reference evidence="1 3" key="1">
    <citation type="submission" date="2016-10" db="EMBL/GenBank/DDBJ databases">
        <authorList>
            <person name="Varghese N."/>
            <person name="Submissions S."/>
        </authorList>
    </citation>
    <scope>NUCLEOTIDE SEQUENCE [LARGE SCALE GENOMIC DNA]</scope>
    <source>
        <strain evidence="1 3">ATCC 43761</strain>
    </source>
</reference>
<keyword evidence="3" id="KW-1185">Reference proteome</keyword>
<evidence type="ECO:0000313" key="3">
    <source>
        <dbReference type="Proteomes" id="UP000181860"/>
    </source>
</evidence>
<reference evidence="2" key="2">
    <citation type="journal article" date="2022" name="Food Funct.">
        <title>Lactobacillus kefiranofaciens ZW18 from Kefir enhances the anti-tumor effect of anti-programmed cell death 1 (PD-1) immunotherapy by modulating the gut microbiota.</title>
        <authorList>
            <person name="Zhao J."/>
            <person name="Wang Y."/>
            <person name="Wang J."/>
            <person name="Lv M."/>
            <person name="Zhou C."/>
            <person name="Jia L."/>
            <person name="Geng W."/>
        </authorList>
    </citation>
    <scope>NUCLEOTIDE SEQUENCE</scope>
    <source>
        <strain evidence="2">ZW18</strain>
    </source>
</reference>
<gene>
    <name evidence="2" type="ORF">QEJ78_08605</name>
    <name evidence="1" type="ORF">SAMN02983011_02071</name>
</gene>
<organism evidence="2 4">
    <name type="scientific">Lactobacillus kefiranofaciens</name>
    <dbReference type="NCBI Taxonomy" id="267818"/>
    <lineage>
        <taxon>Bacteria</taxon>
        <taxon>Bacillati</taxon>
        <taxon>Bacillota</taxon>
        <taxon>Bacilli</taxon>
        <taxon>Lactobacillales</taxon>
        <taxon>Lactobacillaceae</taxon>
        <taxon>Lactobacillus</taxon>
    </lineage>
</organism>
<dbReference type="Proteomes" id="UP000181860">
    <property type="component" value="Unassembled WGS sequence"/>
</dbReference>
<proteinExistence type="predicted"/>
<sequence length="240" mass="27012">MHIKQIKFSISLFLFTFVIFLFTLKGFTTTVLADEDTTVETVATYNYNKVPADTLATIKDIVANDNTISMKVKDGYLILTKVYSNSPELENNLLEASLVQLPGHSANVKVVNFNLALAKMDAGNALENIPNGSPLFIYGQEAYAGQRNGQHVSVGTHVHCNRFNGKHSDHKYWKHSDPRSWVDFIGSDCDYHAPKYNCNMYGSNVKCDGLNTKGHGVHNCSSWKCVRAHKNWPKTCWYRN</sequence>
<dbReference type="AlphaFoldDB" id="A0AAX3UCK6"/>
<dbReference type="RefSeq" id="WP_013854900.1">
    <property type="nucleotide sequence ID" value="NZ_CP123735.1"/>
</dbReference>
<protein>
    <submittedName>
        <fullName evidence="2">Uncharacterized protein</fullName>
    </submittedName>
</protein>
<name>A0AAX3UCK6_9LACO</name>
<evidence type="ECO:0000313" key="1">
    <source>
        <dbReference type="EMBL" id="SDA67398.1"/>
    </source>
</evidence>
<evidence type="ECO:0000313" key="2">
    <source>
        <dbReference type="EMBL" id="WGO85418.1"/>
    </source>
</evidence>
<dbReference type="EMBL" id="FMXC01000036">
    <property type="protein sequence ID" value="SDA67398.1"/>
    <property type="molecule type" value="Genomic_DNA"/>
</dbReference>
<accession>A0AAX3UCK6</accession>